<dbReference type="EMBL" id="CABIKO010000611">
    <property type="protein sequence ID" value="VVA38166.1"/>
    <property type="molecule type" value="Genomic_DNA"/>
</dbReference>
<accession>A0A5E4GEI5</accession>
<evidence type="ECO:0000313" key="2">
    <source>
        <dbReference type="EMBL" id="VVA38166.1"/>
    </source>
</evidence>
<name>A0A5E4GEI5_PRUDU</name>
<protein>
    <submittedName>
        <fullName evidence="2">Uncharacterized protein</fullName>
    </submittedName>
</protein>
<reference evidence="3" key="1">
    <citation type="journal article" date="2020" name="Plant J.">
        <title>Transposons played a major role in the diversification between the closely related almond and peach genomes: results from the almond genome sequence.</title>
        <authorList>
            <person name="Alioto T."/>
            <person name="Alexiou K.G."/>
            <person name="Bardil A."/>
            <person name="Barteri F."/>
            <person name="Castanera R."/>
            <person name="Cruz F."/>
            <person name="Dhingra A."/>
            <person name="Duval H."/>
            <person name="Fernandez I Marti A."/>
            <person name="Frias L."/>
            <person name="Galan B."/>
            <person name="Garcia J.L."/>
            <person name="Howad W."/>
            <person name="Gomez-Garrido J."/>
            <person name="Gut M."/>
            <person name="Julca I."/>
            <person name="Morata J."/>
            <person name="Puigdomenech P."/>
            <person name="Ribeca P."/>
            <person name="Rubio Cabetas M.J."/>
            <person name="Vlasova A."/>
            <person name="Wirthensohn M."/>
            <person name="Garcia-Mas J."/>
            <person name="Gabaldon T."/>
            <person name="Casacuberta J.M."/>
            <person name="Arus P."/>
        </authorList>
    </citation>
    <scope>NUCLEOTIDE SEQUENCE [LARGE SCALE GENOMIC DNA]</scope>
    <source>
        <strain evidence="3">cv. Texas</strain>
    </source>
</reference>
<feature type="region of interest" description="Disordered" evidence="1">
    <location>
        <begin position="118"/>
        <end position="139"/>
    </location>
</feature>
<sequence>MSLHFFGTSLVIRQGGQDGLRMGLGQARHECAEGEGDVEGTKLACCKAMWLGTGCRKQRGCQRRHKACMSQMSCRKWHKAHILQDDVARHGGAAGKWDAEGGTELACCKMMWPGKRVPKANGAPKETQSLHAQGAEDKRDAEGYTKLLEPLMSLHLFGISLAVRQGGQDRLRMGLG</sequence>
<dbReference type="AlphaFoldDB" id="A0A5E4GEI5"/>
<gene>
    <name evidence="2" type="ORF">ALMOND_2B007077</name>
</gene>
<dbReference type="InParanoid" id="A0A5E4GEI5"/>
<dbReference type="Proteomes" id="UP000327085">
    <property type="component" value="Chromosome 7"/>
</dbReference>
<proteinExistence type="predicted"/>
<organism evidence="2 3">
    <name type="scientific">Prunus dulcis</name>
    <name type="common">Almond</name>
    <name type="synonym">Amygdalus dulcis</name>
    <dbReference type="NCBI Taxonomy" id="3755"/>
    <lineage>
        <taxon>Eukaryota</taxon>
        <taxon>Viridiplantae</taxon>
        <taxon>Streptophyta</taxon>
        <taxon>Embryophyta</taxon>
        <taxon>Tracheophyta</taxon>
        <taxon>Spermatophyta</taxon>
        <taxon>Magnoliopsida</taxon>
        <taxon>eudicotyledons</taxon>
        <taxon>Gunneridae</taxon>
        <taxon>Pentapetalae</taxon>
        <taxon>rosids</taxon>
        <taxon>fabids</taxon>
        <taxon>Rosales</taxon>
        <taxon>Rosaceae</taxon>
        <taxon>Amygdaloideae</taxon>
        <taxon>Amygdaleae</taxon>
        <taxon>Prunus</taxon>
    </lineage>
</organism>
<dbReference type="Gramene" id="VVA38166">
    <property type="protein sequence ID" value="VVA38166"/>
    <property type="gene ID" value="Prudul26B007077"/>
</dbReference>
<evidence type="ECO:0000313" key="3">
    <source>
        <dbReference type="Proteomes" id="UP000327085"/>
    </source>
</evidence>
<evidence type="ECO:0000256" key="1">
    <source>
        <dbReference type="SAM" id="MobiDB-lite"/>
    </source>
</evidence>